<proteinExistence type="predicted"/>
<evidence type="ECO:0000313" key="11">
    <source>
        <dbReference type="EMBL" id="RGD77543.1"/>
    </source>
</evidence>
<dbReference type="Proteomes" id="UP000260721">
    <property type="component" value="Unassembled WGS sequence"/>
</dbReference>
<evidence type="ECO:0000256" key="4">
    <source>
        <dbReference type="ARBA" id="ARBA00022597"/>
    </source>
</evidence>
<dbReference type="EMBL" id="QUSK01000005">
    <property type="protein sequence ID" value="RGD77543.1"/>
    <property type="molecule type" value="Genomic_DNA"/>
</dbReference>
<keyword evidence="5" id="KW-0808">Transferase</keyword>
<dbReference type="PROSITE" id="PS51101">
    <property type="entry name" value="PTS_EIIB_TYPE_4"/>
    <property type="match status" value="1"/>
</dbReference>
<protein>
    <submittedName>
        <fullName evidence="11">PTS mannose/fructose/sorbose transporter subunit IIB</fullName>
    </submittedName>
    <submittedName>
        <fullName evidence="9">PTS sugar transporter subunit IIB</fullName>
    </submittedName>
</protein>
<keyword evidence="2" id="KW-0813">Transport</keyword>
<dbReference type="InterPro" id="IPR004720">
    <property type="entry name" value="PTS_IIB_sorbose-sp"/>
</dbReference>
<dbReference type="EMBL" id="JABAFR010000013">
    <property type="protein sequence ID" value="NME44543.1"/>
    <property type="molecule type" value="Genomic_DNA"/>
</dbReference>
<sequence length="165" mass="18605">MADIRLVRVDFRLIHGQVITKWFGTTRANQIIIIDDELSKDPFMASIYEMSAPPGAKVTVFSVEKAVEEWNKNQLGDGKLLVLFKNVNQIYSAWELGFPFKEIQIGGLGSAPGRKVVFGPITLNDEDAKKLKQMNDNNVRVYLHQVPEEGSAELIDVLKKNNFDI</sequence>
<dbReference type="GO" id="GO:0005737">
    <property type="term" value="C:cytoplasm"/>
    <property type="evidence" value="ECO:0007669"/>
    <property type="project" value="UniProtKB-SubCell"/>
</dbReference>
<evidence type="ECO:0000256" key="5">
    <source>
        <dbReference type="ARBA" id="ARBA00022679"/>
    </source>
</evidence>
<evidence type="ECO:0000256" key="7">
    <source>
        <dbReference type="ARBA" id="ARBA00022777"/>
    </source>
</evidence>
<dbReference type="GO" id="GO:0008982">
    <property type="term" value="F:protein-N(PI)-phosphohistidine-sugar phosphotransferase activity"/>
    <property type="evidence" value="ECO:0007669"/>
    <property type="project" value="InterPro"/>
</dbReference>
<dbReference type="InterPro" id="IPR036667">
    <property type="entry name" value="PTS_IIB_sorbose-sp_sf"/>
</dbReference>
<comment type="subcellular location">
    <subcellularLocation>
        <location evidence="1">Cytoplasm</location>
    </subcellularLocation>
</comment>
<accession>A0A3E3E8N4</accession>
<keyword evidence="7" id="KW-0418">Kinase</keyword>
<dbReference type="GO" id="GO:0009401">
    <property type="term" value="P:phosphoenolpyruvate-dependent sugar phosphotransferase system"/>
    <property type="evidence" value="ECO:0007669"/>
    <property type="project" value="UniProtKB-KW"/>
</dbReference>
<reference evidence="10 13" key="2">
    <citation type="submission" date="2020-04" db="EMBL/GenBank/DDBJ databases">
        <authorList>
            <person name="Hitch T.C.A."/>
            <person name="Wylensek D."/>
            <person name="Clavel T."/>
        </authorList>
    </citation>
    <scope>NUCLEOTIDE SEQUENCE [LARGE SCALE GENOMIC DNA]</scope>
    <source>
        <strain evidence="10 13">BSM-383-APC-22F</strain>
    </source>
</reference>
<dbReference type="AlphaFoldDB" id="A0A3E3E8N4"/>
<comment type="caution">
    <text evidence="11">The sequence shown here is derived from an EMBL/GenBank/DDBJ whole genome shotgun (WGS) entry which is preliminary data.</text>
</comment>
<feature type="domain" description="PTS EIIB type-4" evidence="8">
    <location>
        <begin position="1"/>
        <end position="165"/>
    </location>
</feature>
<dbReference type="GO" id="GO:0016301">
    <property type="term" value="F:kinase activity"/>
    <property type="evidence" value="ECO:0007669"/>
    <property type="project" value="UniProtKB-KW"/>
</dbReference>
<dbReference type="Pfam" id="PF03830">
    <property type="entry name" value="PTSIIB_sorb"/>
    <property type="match status" value="1"/>
</dbReference>
<evidence type="ECO:0000256" key="2">
    <source>
        <dbReference type="ARBA" id="ARBA00022448"/>
    </source>
</evidence>
<dbReference type="RefSeq" id="WP_117445716.1">
    <property type="nucleotide sequence ID" value="NZ_CALCIP010000022.1"/>
</dbReference>
<gene>
    <name evidence="11" type="ORF">DXC78_03305</name>
    <name evidence="10" type="ORF">HF861_06540</name>
    <name evidence="9" type="ORF">PND82_08795</name>
</gene>
<evidence type="ECO:0000313" key="13">
    <source>
        <dbReference type="Proteomes" id="UP000540014"/>
    </source>
</evidence>
<reference evidence="9" key="3">
    <citation type="submission" date="2023-01" db="EMBL/GenBank/DDBJ databases">
        <title>Human gut microbiome strain richness.</title>
        <authorList>
            <person name="Chen-Liaw A."/>
        </authorList>
    </citation>
    <scope>NUCLEOTIDE SEQUENCE</scope>
    <source>
        <strain evidence="9">D8_m1001271B151109d0_201107</strain>
    </source>
</reference>
<reference evidence="11 12" key="1">
    <citation type="submission" date="2018-08" db="EMBL/GenBank/DDBJ databases">
        <title>A genome reference for cultivated species of the human gut microbiota.</title>
        <authorList>
            <person name="Zou Y."/>
            <person name="Xue W."/>
            <person name="Luo G."/>
        </authorList>
    </citation>
    <scope>NUCLEOTIDE SEQUENCE [LARGE SCALE GENOMIC DNA]</scope>
    <source>
        <strain evidence="11 12">TF08-11</strain>
    </source>
</reference>
<dbReference type="EMBL" id="JAQLXO010000016">
    <property type="protein sequence ID" value="MDB7982910.1"/>
    <property type="molecule type" value="Genomic_DNA"/>
</dbReference>
<evidence type="ECO:0000313" key="9">
    <source>
        <dbReference type="EMBL" id="MDB7982910.1"/>
    </source>
</evidence>
<evidence type="ECO:0000259" key="8">
    <source>
        <dbReference type="PROSITE" id="PS51101"/>
    </source>
</evidence>
<name>A0A3E3E8N4_9FIRM</name>
<organism evidence="11 12">
    <name type="scientific">Faecalicoccus pleomorphus</name>
    <dbReference type="NCBI Taxonomy" id="1323"/>
    <lineage>
        <taxon>Bacteria</taxon>
        <taxon>Bacillati</taxon>
        <taxon>Bacillota</taxon>
        <taxon>Erysipelotrichia</taxon>
        <taxon>Erysipelotrichales</taxon>
        <taxon>Erysipelotrichaceae</taxon>
        <taxon>Faecalicoccus</taxon>
    </lineage>
</organism>
<dbReference type="Proteomes" id="UP001212981">
    <property type="component" value="Unassembled WGS sequence"/>
</dbReference>
<keyword evidence="6" id="KW-0598">Phosphotransferase system</keyword>
<evidence type="ECO:0000256" key="3">
    <source>
        <dbReference type="ARBA" id="ARBA00022490"/>
    </source>
</evidence>
<dbReference type="SUPFAM" id="SSF52728">
    <property type="entry name" value="PTS IIb component"/>
    <property type="match status" value="1"/>
</dbReference>
<keyword evidence="4 9" id="KW-0762">Sugar transport</keyword>
<dbReference type="Proteomes" id="UP000540014">
    <property type="component" value="Unassembled WGS sequence"/>
</dbReference>
<evidence type="ECO:0000313" key="10">
    <source>
        <dbReference type="EMBL" id="NME44543.1"/>
    </source>
</evidence>
<evidence type="ECO:0000313" key="12">
    <source>
        <dbReference type="Proteomes" id="UP000260721"/>
    </source>
</evidence>
<dbReference type="Gene3D" id="3.40.35.10">
    <property type="entry name" value="Phosphotransferase system, sorbose subfamily IIB component"/>
    <property type="match status" value="1"/>
</dbReference>
<evidence type="ECO:0000256" key="6">
    <source>
        <dbReference type="ARBA" id="ARBA00022683"/>
    </source>
</evidence>
<keyword evidence="3" id="KW-0963">Cytoplasm</keyword>
<evidence type="ECO:0000256" key="1">
    <source>
        <dbReference type="ARBA" id="ARBA00004496"/>
    </source>
</evidence>